<name>D7KXM0_ARALL</name>
<dbReference type="EMBL" id="GL348714">
    <property type="protein sequence ID" value="EFH63527.1"/>
    <property type="molecule type" value="Genomic_DNA"/>
</dbReference>
<accession>D7KXM0</accession>
<evidence type="ECO:0000313" key="1">
    <source>
        <dbReference type="EMBL" id="EFH63527.1"/>
    </source>
</evidence>
<keyword evidence="2" id="KW-1185">Reference proteome</keyword>
<gene>
    <name evidence="1" type="ORF">ARALYDRAFT_894793</name>
</gene>
<dbReference type="HOGENOM" id="CLU_2999166_0_0_1"/>
<dbReference type="Proteomes" id="UP000008694">
    <property type="component" value="Unassembled WGS sequence"/>
</dbReference>
<evidence type="ECO:0000313" key="2">
    <source>
        <dbReference type="Proteomes" id="UP000008694"/>
    </source>
</evidence>
<protein>
    <submittedName>
        <fullName evidence="1">Uncharacterized protein</fullName>
    </submittedName>
</protein>
<dbReference type="Gramene" id="scaffold_201867.1">
    <property type="protein sequence ID" value="scaffold_201867.1"/>
    <property type="gene ID" value="scaffold_201867.1"/>
</dbReference>
<reference evidence="2" key="1">
    <citation type="journal article" date="2011" name="Nat. Genet.">
        <title>The Arabidopsis lyrata genome sequence and the basis of rapid genome size change.</title>
        <authorList>
            <person name="Hu T.T."/>
            <person name="Pattyn P."/>
            <person name="Bakker E.G."/>
            <person name="Cao J."/>
            <person name="Cheng J.-F."/>
            <person name="Clark R.M."/>
            <person name="Fahlgren N."/>
            <person name="Fawcett J.A."/>
            <person name="Grimwood J."/>
            <person name="Gundlach H."/>
            <person name="Haberer G."/>
            <person name="Hollister J.D."/>
            <person name="Ossowski S."/>
            <person name="Ottilar R.P."/>
            <person name="Salamov A.A."/>
            <person name="Schneeberger K."/>
            <person name="Spannagl M."/>
            <person name="Wang X."/>
            <person name="Yang L."/>
            <person name="Nasrallah M.E."/>
            <person name="Bergelson J."/>
            <person name="Carrington J.C."/>
            <person name="Gaut B.S."/>
            <person name="Schmutz J."/>
            <person name="Mayer K.F.X."/>
            <person name="Van de Peer Y."/>
            <person name="Grigoriev I.V."/>
            <person name="Nordborg M."/>
            <person name="Weigel D."/>
            <person name="Guo Y.-L."/>
        </authorList>
    </citation>
    <scope>NUCLEOTIDE SEQUENCE [LARGE SCALE GENOMIC DNA]</scope>
    <source>
        <strain evidence="2">cv. MN47</strain>
    </source>
</reference>
<dbReference type="AlphaFoldDB" id="D7KXM0"/>
<organism evidence="2">
    <name type="scientific">Arabidopsis lyrata subsp. lyrata</name>
    <name type="common">Lyre-leaved rock-cress</name>
    <dbReference type="NCBI Taxonomy" id="81972"/>
    <lineage>
        <taxon>Eukaryota</taxon>
        <taxon>Viridiplantae</taxon>
        <taxon>Streptophyta</taxon>
        <taxon>Embryophyta</taxon>
        <taxon>Tracheophyta</taxon>
        <taxon>Spermatophyta</taxon>
        <taxon>Magnoliopsida</taxon>
        <taxon>eudicotyledons</taxon>
        <taxon>Gunneridae</taxon>
        <taxon>Pentapetalae</taxon>
        <taxon>rosids</taxon>
        <taxon>malvids</taxon>
        <taxon>Brassicales</taxon>
        <taxon>Brassicaceae</taxon>
        <taxon>Camelineae</taxon>
        <taxon>Arabidopsis</taxon>
    </lineage>
</organism>
<sequence length="57" mass="7008">MEVWVTNKVTDVVVSWSKYFNVTHPDLLIFNPLFIRYTYIYSDILHPQDRFYHVMVR</sequence>
<proteinExistence type="predicted"/>